<protein>
    <submittedName>
        <fullName evidence="2">Unannotated protein</fullName>
    </submittedName>
</protein>
<gene>
    <name evidence="2" type="ORF">UFOPK2132_00553</name>
</gene>
<sequence length="59" mass="6190">MVAGTTPEERRISSNSFAAARFLGLGRPCEMIVDSSATTGLPVSSASETSGERANEVMR</sequence>
<proteinExistence type="predicted"/>
<feature type="region of interest" description="Disordered" evidence="1">
    <location>
        <begin position="38"/>
        <end position="59"/>
    </location>
</feature>
<feature type="compositionally biased region" description="Basic and acidic residues" evidence="1">
    <location>
        <begin position="50"/>
        <end position="59"/>
    </location>
</feature>
<evidence type="ECO:0000256" key="1">
    <source>
        <dbReference type="SAM" id="MobiDB-lite"/>
    </source>
</evidence>
<organism evidence="2">
    <name type="scientific">freshwater metagenome</name>
    <dbReference type="NCBI Taxonomy" id="449393"/>
    <lineage>
        <taxon>unclassified sequences</taxon>
        <taxon>metagenomes</taxon>
        <taxon>ecological metagenomes</taxon>
    </lineage>
</organism>
<reference evidence="2" key="1">
    <citation type="submission" date="2020-05" db="EMBL/GenBank/DDBJ databases">
        <authorList>
            <person name="Chiriac C."/>
            <person name="Salcher M."/>
            <person name="Ghai R."/>
            <person name="Kavagutti S V."/>
        </authorList>
    </citation>
    <scope>NUCLEOTIDE SEQUENCE</scope>
</reference>
<dbReference type="AlphaFoldDB" id="A0A6J6JJF1"/>
<dbReference type="EMBL" id="CAEZVU010000089">
    <property type="protein sequence ID" value="CAB4636578.1"/>
    <property type="molecule type" value="Genomic_DNA"/>
</dbReference>
<evidence type="ECO:0000313" key="2">
    <source>
        <dbReference type="EMBL" id="CAB4636578.1"/>
    </source>
</evidence>
<feature type="compositionally biased region" description="Polar residues" evidence="1">
    <location>
        <begin position="38"/>
        <end position="49"/>
    </location>
</feature>
<name>A0A6J6JJF1_9ZZZZ</name>
<accession>A0A6J6JJF1</accession>